<dbReference type="InterPro" id="IPR039424">
    <property type="entry name" value="SBP_5"/>
</dbReference>
<feature type="signal peptide" evidence="6">
    <location>
        <begin position="1"/>
        <end position="20"/>
    </location>
</feature>
<proteinExistence type="inferred from homology"/>
<protein>
    <recommendedName>
        <fullName evidence="7">Solute-binding protein family 5 domain-containing protein</fullName>
    </recommendedName>
</protein>
<comment type="subcellular location">
    <subcellularLocation>
        <location evidence="1">Cell envelope</location>
    </subcellularLocation>
</comment>
<dbReference type="PANTHER" id="PTHR30290">
    <property type="entry name" value="PERIPLASMIC BINDING COMPONENT OF ABC TRANSPORTER"/>
    <property type="match status" value="1"/>
</dbReference>
<keyword evidence="4 6" id="KW-0732">Signal</keyword>
<dbReference type="GO" id="GO:0042597">
    <property type="term" value="C:periplasmic space"/>
    <property type="evidence" value="ECO:0007669"/>
    <property type="project" value="UniProtKB-ARBA"/>
</dbReference>
<feature type="chain" id="PRO_5038808420" description="Solute-binding protein family 5 domain-containing protein" evidence="6">
    <location>
        <begin position="21"/>
        <end position="535"/>
    </location>
</feature>
<evidence type="ECO:0000256" key="6">
    <source>
        <dbReference type="SAM" id="SignalP"/>
    </source>
</evidence>
<dbReference type="GO" id="GO:0043190">
    <property type="term" value="C:ATP-binding cassette (ABC) transporter complex"/>
    <property type="evidence" value="ECO:0007669"/>
    <property type="project" value="InterPro"/>
</dbReference>
<name>A0A4R5NHF9_9LACO</name>
<dbReference type="AlphaFoldDB" id="A0A4R5NHF9"/>
<comment type="caution">
    <text evidence="8">The sequence shown here is derived from an EMBL/GenBank/DDBJ whole genome shotgun (WGS) entry which is preliminary data.</text>
</comment>
<dbReference type="SUPFAM" id="SSF53850">
    <property type="entry name" value="Periplasmic binding protein-like II"/>
    <property type="match status" value="1"/>
</dbReference>
<dbReference type="RefSeq" id="WP_010619132.1">
    <property type="nucleotide sequence ID" value="NZ_CP042371.1"/>
</dbReference>
<dbReference type="InterPro" id="IPR000914">
    <property type="entry name" value="SBP_5_dom"/>
</dbReference>
<dbReference type="GO" id="GO:1904680">
    <property type="term" value="F:peptide transmembrane transporter activity"/>
    <property type="evidence" value="ECO:0007669"/>
    <property type="project" value="TreeGrafter"/>
</dbReference>
<dbReference type="Gene3D" id="3.40.190.10">
    <property type="entry name" value="Periplasmic binding protein-like II"/>
    <property type="match status" value="1"/>
</dbReference>
<keyword evidence="9" id="KW-1185">Reference proteome</keyword>
<evidence type="ECO:0000313" key="9">
    <source>
        <dbReference type="Proteomes" id="UP000294854"/>
    </source>
</evidence>
<keyword evidence="5" id="KW-0653">Protein transport</keyword>
<keyword evidence="5" id="KW-0571">Peptide transport</keyword>
<dbReference type="EMBL" id="PUFO01000080">
    <property type="protein sequence ID" value="TDG73927.1"/>
    <property type="molecule type" value="Genomic_DNA"/>
</dbReference>
<feature type="domain" description="Solute-binding protein family 5" evidence="7">
    <location>
        <begin position="74"/>
        <end position="454"/>
    </location>
</feature>
<dbReference type="Proteomes" id="UP000294854">
    <property type="component" value="Unassembled WGS sequence"/>
</dbReference>
<dbReference type="FunFam" id="3.90.76.10:FF:000001">
    <property type="entry name" value="Oligopeptide ABC transporter substrate-binding protein"/>
    <property type="match status" value="1"/>
</dbReference>
<sequence length="535" mass="59874">MKHNKLIGTLILAASSLLLAACGNSQASSTNKTLNITIPGRAMTTDPDKTLDTNSDLIQNQLYEGLYAKSATGKIIPGVATKIVKPTNNGKTYTFTLRKDAKWSNGDTVTAQDFVLSLRRHLDPKTKSQNTDSLKSIKNYEGVYSGKMATSKLGVKAISKYKLQIELSQRSSWFDYLLTEIYPLSTNAIAKYGSKYGTSSDKTVSNGAYKLADWNVSKDSWSYSKNKQYWDAKDTKISKIDARVVSDPNTAQNLFKSDEVQETQVSGQFVKEDAKLKSLHITPQNRLNYLMFNAKNKTLNNPNLARAVSNALDRSAITDKVLQDGSVAAQSEIIKDQYQDPRTGKDYYGNHKLQTYDLAKAKKYWNTFKKETGKSTLTMELLTDDTDSDKKAGQYIQGQLEKYLPGIKISITSIPHAQHVSRDFSGKFEMNLTGYSTEYPDPTDMMNLATKGNTINFTQWTDNKYEALMAKANNLGKYTDKERANYIQQADERLMAIQGTIPLYQPATANLLSTKIGGIHYGMLNAVQYKYAYWK</sequence>
<evidence type="ECO:0000256" key="4">
    <source>
        <dbReference type="ARBA" id="ARBA00022729"/>
    </source>
</evidence>
<dbReference type="Pfam" id="PF00496">
    <property type="entry name" value="SBP_bac_5"/>
    <property type="match status" value="1"/>
</dbReference>
<dbReference type="PANTHER" id="PTHR30290:SF10">
    <property type="entry name" value="PERIPLASMIC OLIGOPEPTIDE-BINDING PROTEIN-RELATED"/>
    <property type="match status" value="1"/>
</dbReference>
<organism evidence="8 9">
    <name type="scientific">Secundilactobacillus malefermentans</name>
    <dbReference type="NCBI Taxonomy" id="176292"/>
    <lineage>
        <taxon>Bacteria</taxon>
        <taxon>Bacillati</taxon>
        <taxon>Bacillota</taxon>
        <taxon>Bacilli</taxon>
        <taxon>Lactobacillales</taxon>
        <taxon>Lactobacillaceae</taxon>
        <taxon>Secundilactobacillus</taxon>
    </lineage>
</organism>
<reference evidence="8 9" key="1">
    <citation type="journal article" date="2019" name="Appl. Microbiol. Biotechnol.">
        <title>Uncovering carbohydrate metabolism through a genotype-phenotype association study of 56 lactic acid bacteria genomes.</title>
        <authorList>
            <person name="Buron-Moles G."/>
            <person name="Chailyan A."/>
            <person name="Dolejs I."/>
            <person name="Forster J."/>
            <person name="Miks M.H."/>
        </authorList>
    </citation>
    <scope>NUCLEOTIDE SEQUENCE [LARGE SCALE GENOMIC DNA]</scope>
    <source>
        <strain evidence="8 9">ATCC 49373</strain>
    </source>
</reference>
<dbReference type="InterPro" id="IPR030678">
    <property type="entry name" value="Peptide/Ni-bd"/>
</dbReference>
<dbReference type="GO" id="GO:0030313">
    <property type="term" value="C:cell envelope"/>
    <property type="evidence" value="ECO:0007669"/>
    <property type="project" value="UniProtKB-SubCell"/>
</dbReference>
<dbReference type="STRING" id="1122149.FD44_GL000123"/>
<evidence type="ECO:0000256" key="3">
    <source>
        <dbReference type="ARBA" id="ARBA00022448"/>
    </source>
</evidence>
<comment type="similarity">
    <text evidence="2">Belongs to the bacterial solute-binding protein 5 family.</text>
</comment>
<dbReference type="Gene3D" id="3.10.105.10">
    <property type="entry name" value="Dipeptide-binding Protein, Domain 3"/>
    <property type="match status" value="1"/>
</dbReference>
<keyword evidence="3" id="KW-0813">Transport</keyword>
<dbReference type="CDD" id="cd08504">
    <property type="entry name" value="PBP2_OppA"/>
    <property type="match status" value="1"/>
</dbReference>
<dbReference type="PIRSF" id="PIRSF002741">
    <property type="entry name" value="MppA"/>
    <property type="match status" value="1"/>
</dbReference>
<gene>
    <name evidence="8" type="ORF">C5L31_002078</name>
</gene>
<dbReference type="PROSITE" id="PS51257">
    <property type="entry name" value="PROKAR_LIPOPROTEIN"/>
    <property type="match status" value="1"/>
</dbReference>
<dbReference type="OrthoDB" id="403896at2"/>
<evidence type="ECO:0000256" key="5">
    <source>
        <dbReference type="ARBA" id="ARBA00022856"/>
    </source>
</evidence>
<dbReference type="Gene3D" id="3.90.76.10">
    <property type="entry name" value="Dipeptide-binding Protein, Domain 1"/>
    <property type="match status" value="1"/>
</dbReference>
<dbReference type="GO" id="GO:0015833">
    <property type="term" value="P:peptide transport"/>
    <property type="evidence" value="ECO:0007669"/>
    <property type="project" value="UniProtKB-KW"/>
</dbReference>
<evidence type="ECO:0000256" key="1">
    <source>
        <dbReference type="ARBA" id="ARBA00004196"/>
    </source>
</evidence>
<evidence type="ECO:0000256" key="2">
    <source>
        <dbReference type="ARBA" id="ARBA00005695"/>
    </source>
</evidence>
<accession>A0A4R5NHF9</accession>
<evidence type="ECO:0000259" key="7">
    <source>
        <dbReference type="Pfam" id="PF00496"/>
    </source>
</evidence>
<evidence type="ECO:0000313" key="8">
    <source>
        <dbReference type="EMBL" id="TDG73927.1"/>
    </source>
</evidence>